<keyword evidence="1" id="KW-0812">Transmembrane</keyword>
<feature type="transmembrane region" description="Helical" evidence="1">
    <location>
        <begin position="658"/>
        <end position="680"/>
    </location>
</feature>
<feature type="transmembrane region" description="Helical" evidence="1">
    <location>
        <begin position="396"/>
        <end position="417"/>
    </location>
</feature>
<evidence type="ECO:0000313" key="2">
    <source>
        <dbReference type="EMBL" id="MFC6333913.1"/>
    </source>
</evidence>
<feature type="transmembrane region" description="Helical" evidence="1">
    <location>
        <begin position="6"/>
        <end position="28"/>
    </location>
</feature>
<evidence type="ECO:0008006" key="4">
    <source>
        <dbReference type="Google" id="ProtNLM"/>
    </source>
</evidence>
<dbReference type="EMBL" id="JBHSTE010000004">
    <property type="protein sequence ID" value="MFC6333913.1"/>
    <property type="molecule type" value="Genomic_DNA"/>
</dbReference>
<feature type="transmembrane region" description="Helical" evidence="1">
    <location>
        <begin position="128"/>
        <end position="146"/>
    </location>
</feature>
<comment type="caution">
    <text evidence="2">The sequence shown here is derived from an EMBL/GenBank/DDBJ whole genome shotgun (WGS) entry which is preliminary data.</text>
</comment>
<sequence>MNLQTLLLTVIGTCLVLLVVVLIIYMIVQKQLAGSKYQEQRRLKALLVTRPKEKKWDFFALKIYPKLEEIPIARTLQKRMRSRLVLIHAGNEIVVRSRSATLTIMVLACVVTLSILSFFWTSSWFSRLTMIVVSFYLSGILSDIFIGRLKKQMLYDQSHMILDIRHEYHQTHMVTVSLENAAERSKPLVAAHARQIAGIFNATDPEEELLKYYEVAPNRYMKQLAGVCYKVGEYGDTDIHKGERSIFLSMLGNIREEIHLEISKREKLDRLLSGIIFVAVAPIFMLDPIRFWAESQFPMVSEFYNSFWGMCSLITLYAIFLVCFFALRIIKGDETDTHEAKDEGRWTKRLLKFKWIYDLTDRIVPPEHDSRYFKITQKLKNANSGLSLHHLYLQKLLIALIVFITVIILQLFIHHTIKQNILYPNINISTGGNQSISQRELSEERYHFENALVEEMVKKNLESNQAVIYLENQLENKTFLPVNMDREQYISQLQKRAEAYKEEYYKWYEFIIAILIGVASFQLPLLYLTLRSQVKRWEMQSEVDGFNTLAMMLSNFPSISVYEIIEWLHRYSSLFERQLLRCMLDYEVGAWEALENLKEDARFVPLERLADRLQVAADLIPIKNAFDDMEAERAFALDQRKEHYEQTVSKKSTLGKMFGFLPIQATFMLYLLLPFCYMAFQQLNELTIVTSNM</sequence>
<protein>
    <recommendedName>
        <fullName evidence="4">Type II secretion system protein GspF domain-containing protein</fullName>
    </recommendedName>
</protein>
<dbReference type="Proteomes" id="UP001596233">
    <property type="component" value="Unassembled WGS sequence"/>
</dbReference>
<reference evidence="3" key="1">
    <citation type="journal article" date="2019" name="Int. J. Syst. Evol. Microbiol.">
        <title>The Global Catalogue of Microorganisms (GCM) 10K type strain sequencing project: providing services to taxonomists for standard genome sequencing and annotation.</title>
        <authorList>
            <consortium name="The Broad Institute Genomics Platform"/>
            <consortium name="The Broad Institute Genome Sequencing Center for Infectious Disease"/>
            <person name="Wu L."/>
            <person name="Ma J."/>
        </authorList>
    </citation>
    <scope>NUCLEOTIDE SEQUENCE [LARGE SCALE GENOMIC DNA]</scope>
    <source>
        <strain evidence="3">PCU 280</strain>
    </source>
</reference>
<keyword evidence="1" id="KW-1133">Transmembrane helix</keyword>
<feature type="transmembrane region" description="Helical" evidence="1">
    <location>
        <begin position="510"/>
        <end position="530"/>
    </location>
</feature>
<gene>
    <name evidence="2" type="ORF">ACFP56_14895</name>
</gene>
<feature type="transmembrane region" description="Helical" evidence="1">
    <location>
        <begin position="102"/>
        <end position="122"/>
    </location>
</feature>
<feature type="transmembrane region" description="Helical" evidence="1">
    <location>
        <begin position="268"/>
        <end position="286"/>
    </location>
</feature>
<evidence type="ECO:0000313" key="3">
    <source>
        <dbReference type="Proteomes" id="UP001596233"/>
    </source>
</evidence>
<evidence type="ECO:0000256" key="1">
    <source>
        <dbReference type="SAM" id="Phobius"/>
    </source>
</evidence>
<organism evidence="2 3">
    <name type="scientific">Paenibacillus septentrionalis</name>
    <dbReference type="NCBI Taxonomy" id="429342"/>
    <lineage>
        <taxon>Bacteria</taxon>
        <taxon>Bacillati</taxon>
        <taxon>Bacillota</taxon>
        <taxon>Bacilli</taxon>
        <taxon>Bacillales</taxon>
        <taxon>Paenibacillaceae</taxon>
        <taxon>Paenibacillus</taxon>
    </lineage>
</organism>
<keyword evidence="1" id="KW-0472">Membrane</keyword>
<feature type="transmembrane region" description="Helical" evidence="1">
    <location>
        <begin position="306"/>
        <end position="327"/>
    </location>
</feature>
<dbReference type="RefSeq" id="WP_379235855.1">
    <property type="nucleotide sequence ID" value="NZ_JBHSTE010000004.1"/>
</dbReference>
<keyword evidence="3" id="KW-1185">Reference proteome</keyword>
<accession>A0ABW1V5Z1</accession>
<name>A0ABW1V5Z1_9BACL</name>
<proteinExistence type="predicted"/>